<feature type="transmembrane region" description="Helical" evidence="7">
    <location>
        <begin position="6"/>
        <end position="39"/>
    </location>
</feature>
<dbReference type="Gene3D" id="3.90.550.10">
    <property type="entry name" value="Spore Coat Polysaccharide Biosynthesis Protein SpsA, Chain A"/>
    <property type="match status" value="1"/>
</dbReference>
<evidence type="ECO:0000256" key="2">
    <source>
        <dbReference type="ARBA" id="ARBA00022676"/>
    </source>
</evidence>
<dbReference type="InterPro" id="IPR029044">
    <property type="entry name" value="Nucleotide-diphossugar_trans"/>
</dbReference>
<evidence type="ECO:0000256" key="6">
    <source>
        <dbReference type="ARBA" id="ARBA00023136"/>
    </source>
</evidence>
<keyword evidence="6 7" id="KW-0472">Membrane</keyword>
<accession>A0A0F9NBM3</accession>
<keyword evidence="3" id="KW-0808">Transferase</keyword>
<keyword evidence="2" id="KW-0328">Glycosyltransferase</keyword>
<dbReference type="PANTHER" id="PTHR43867:SF4">
    <property type="entry name" value="BETA-(1-3)-GLUCOSYL TRANSFERASE"/>
    <property type="match status" value="1"/>
</dbReference>
<gene>
    <name evidence="9" type="ORF">LCGC14_1281530</name>
</gene>
<evidence type="ECO:0000313" key="9">
    <source>
        <dbReference type="EMBL" id="KKM86190.1"/>
    </source>
</evidence>
<reference evidence="9" key="1">
    <citation type="journal article" date="2015" name="Nature">
        <title>Complex archaea that bridge the gap between prokaryotes and eukaryotes.</title>
        <authorList>
            <person name="Spang A."/>
            <person name="Saw J.H."/>
            <person name="Jorgensen S.L."/>
            <person name="Zaremba-Niedzwiedzka K."/>
            <person name="Martijn J."/>
            <person name="Lind A.E."/>
            <person name="van Eijk R."/>
            <person name="Schleper C."/>
            <person name="Guy L."/>
            <person name="Ettema T.J."/>
        </authorList>
    </citation>
    <scope>NUCLEOTIDE SEQUENCE</scope>
</reference>
<dbReference type="InterPro" id="IPR001173">
    <property type="entry name" value="Glyco_trans_2-like"/>
</dbReference>
<evidence type="ECO:0000256" key="5">
    <source>
        <dbReference type="ARBA" id="ARBA00022989"/>
    </source>
</evidence>
<dbReference type="EMBL" id="LAZR01007293">
    <property type="protein sequence ID" value="KKM86190.1"/>
    <property type="molecule type" value="Genomic_DNA"/>
</dbReference>
<organism evidence="9">
    <name type="scientific">marine sediment metagenome</name>
    <dbReference type="NCBI Taxonomy" id="412755"/>
    <lineage>
        <taxon>unclassified sequences</taxon>
        <taxon>metagenomes</taxon>
        <taxon>ecological metagenomes</taxon>
    </lineage>
</organism>
<comment type="caution">
    <text evidence="9">The sequence shown here is derived from an EMBL/GenBank/DDBJ whole genome shotgun (WGS) entry which is preliminary data.</text>
</comment>
<evidence type="ECO:0000256" key="4">
    <source>
        <dbReference type="ARBA" id="ARBA00022692"/>
    </source>
</evidence>
<dbReference type="GO" id="GO:0005886">
    <property type="term" value="C:plasma membrane"/>
    <property type="evidence" value="ECO:0007669"/>
    <property type="project" value="TreeGrafter"/>
</dbReference>
<evidence type="ECO:0000256" key="7">
    <source>
        <dbReference type="SAM" id="Phobius"/>
    </source>
</evidence>
<comment type="subcellular location">
    <subcellularLocation>
        <location evidence="1">Membrane</location>
        <topology evidence="1">Multi-pass membrane protein</topology>
    </subcellularLocation>
</comment>
<dbReference type="AlphaFoldDB" id="A0A0F9NBM3"/>
<keyword evidence="5 7" id="KW-1133">Transmembrane helix</keyword>
<protein>
    <recommendedName>
        <fullName evidence="8">Glycosyltransferase 2-like domain-containing protein</fullName>
    </recommendedName>
</protein>
<sequence>MAKSSLMFWTIFVVAIVLPAVVLVMTLAVLTMQVLLILVRLGAKVSARSNLETHGKDISPIFSVRVAIHNEPPSLVNATLYALSKQEFPDDRVEIIVIDNNTTNPALWFPIERECCRLGAQFRFLRREGVIGAKAGALNTALDNTRSDATQIVPIDADYVVQPNFLADAACGLGRILSNFPKRIAARAISPKGWISNLKNTSALKLGWRDGAEAVLLTGTLCVISRSALLAVGGRGAPLPKMRN</sequence>
<dbReference type="InterPro" id="IPR050321">
    <property type="entry name" value="Glycosyltr_2/OpgH_subfam"/>
</dbReference>
<name>A0A0F9NBM3_9ZZZZ</name>
<keyword evidence="4 7" id="KW-0812">Transmembrane</keyword>
<evidence type="ECO:0000256" key="1">
    <source>
        <dbReference type="ARBA" id="ARBA00004141"/>
    </source>
</evidence>
<evidence type="ECO:0000259" key="8">
    <source>
        <dbReference type="Pfam" id="PF00535"/>
    </source>
</evidence>
<evidence type="ECO:0000256" key="3">
    <source>
        <dbReference type="ARBA" id="ARBA00022679"/>
    </source>
</evidence>
<dbReference type="GO" id="GO:0016758">
    <property type="term" value="F:hexosyltransferase activity"/>
    <property type="evidence" value="ECO:0007669"/>
    <property type="project" value="TreeGrafter"/>
</dbReference>
<feature type="domain" description="Glycosyltransferase 2-like" evidence="8">
    <location>
        <begin position="63"/>
        <end position="167"/>
    </location>
</feature>
<dbReference type="SUPFAM" id="SSF53448">
    <property type="entry name" value="Nucleotide-diphospho-sugar transferases"/>
    <property type="match status" value="1"/>
</dbReference>
<proteinExistence type="predicted"/>
<dbReference type="Pfam" id="PF00535">
    <property type="entry name" value="Glycos_transf_2"/>
    <property type="match status" value="1"/>
</dbReference>
<dbReference type="PANTHER" id="PTHR43867">
    <property type="entry name" value="CELLULOSE SYNTHASE CATALYTIC SUBUNIT A [UDP-FORMING]"/>
    <property type="match status" value="1"/>
</dbReference>